<dbReference type="SUPFAM" id="SSF75304">
    <property type="entry name" value="Amidase signature (AS) enzymes"/>
    <property type="match status" value="1"/>
</dbReference>
<dbReference type="EMBL" id="DSYZ01000005">
    <property type="protein sequence ID" value="HGT82137.1"/>
    <property type="molecule type" value="Genomic_DNA"/>
</dbReference>
<dbReference type="InterPro" id="IPR000120">
    <property type="entry name" value="Amidase"/>
</dbReference>
<evidence type="ECO:0000259" key="1">
    <source>
        <dbReference type="Pfam" id="PF01425"/>
    </source>
</evidence>
<feature type="domain" description="Amidase" evidence="1">
    <location>
        <begin position="20"/>
        <end position="433"/>
    </location>
</feature>
<reference evidence="2" key="1">
    <citation type="journal article" date="2020" name="mSystems">
        <title>Genome- and Community-Level Interaction Insights into Carbon Utilization and Element Cycling Functions of Hydrothermarchaeota in Hydrothermal Sediment.</title>
        <authorList>
            <person name="Zhou Z."/>
            <person name="Liu Y."/>
            <person name="Xu W."/>
            <person name="Pan J."/>
            <person name="Luo Z.H."/>
            <person name="Li M."/>
        </authorList>
    </citation>
    <scope>NUCLEOTIDE SEQUENCE [LARGE SCALE GENOMIC DNA]</scope>
    <source>
        <strain evidence="2">SpSt-587</strain>
    </source>
</reference>
<dbReference type="PROSITE" id="PS00571">
    <property type="entry name" value="AMIDASES"/>
    <property type="match status" value="1"/>
</dbReference>
<dbReference type="InterPro" id="IPR036928">
    <property type="entry name" value="AS_sf"/>
</dbReference>
<dbReference type="PANTHER" id="PTHR11895:SF7">
    <property type="entry name" value="GLUTAMYL-TRNA(GLN) AMIDOTRANSFERASE SUBUNIT A, MITOCHONDRIAL"/>
    <property type="match status" value="1"/>
</dbReference>
<proteinExistence type="predicted"/>
<sequence length="456" mass="50931">MESAVELVEKLRGGELRAEELIELCFERIRELNPKINAFVTLNPRAIEEAKEAKGKPLAGLPIAVKDNTDVKGLRTTYGSKLLENYTPIQDSVIVERLRKAGAVIVGKTNLPEFGLIAYTDNTLFGATRNPWNLSKTVGGSSGGSAAAVASEMVPVATGNDGGGSIRIPASFCSLYGLKPTFGRVPWYPQMPVFVGMVCEGFLTRFVEDTAFLLDFVKGYDPRDMHSLPDDGISYYKSLEEPIDNVRIAFSSDLGYATVDPEVEDVVRKAVFKLERFGEVEEIKLNVPRLEFELTMKVVLEFTTFISEKLEEWKKVAYPPYLAFLPMAEAFTYREYIKIEEKRLELWRTLKEIFERYDFLVTPTTAVKPFDLGKISPDEIAGKPTTPIGWMPFTYPFNFTGLPSASIPAGFSKDGLPIGMQITGRKYEDLAVLRISKAFQEVAPWQKVKPKIIEGV</sequence>
<dbReference type="GO" id="GO:0003824">
    <property type="term" value="F:catalytic activity"/>
    <property type="evidence" value="ECO:0007669"/>
    <property type="project" value="InterPro"/>
</dbReference>
<dbReference type="Gene3D" id="3.90.1300.10">
    <property type="entry name" value="Amidase signature (AS) domain"/>
    <property type="match status" value="1"/>
</dbReference>
<dbReference type="InterPro" id="IPR020556">
    <property type="entry name" value="Amidase_CS"/>
</dbReference>
<dbReference type="InterPro" id="IPR023631">
    <property type="entry name" value="Amidase_dom"/>
</dbReference>
<dbReference type="Pfam" id="PF01425">
    <property type="entry name" value="Amidase"/>
    <property type="match status" value="1"/>
</dbReference>
<accession>A0A7J3LZJ0</accession>
<organism evidence="2">
    <name type="scientific">Archaeoglobus fulgidus</name>
    <dbReference type="NCBI Taxonomy" id="2234"/>
    <lineage>
        <taxon>Archaea</taxon>
        <taxon>Methanobacteriati</taxon>
        <taxon>Methanobacteriota</taxon>
        <taxon>Archaeoglobi</taxon>
        <taxon>Archaeoglobales</taxon>
        <taxon>Archaeoglobaceae</taxon>
        <taxon>Archaeoglobus</taxon>
    </lineage>
</organism>
<name>A0A7J3LZJ0_ARCFL</name>
<dbReference type="AlphaFoldDB" id="A0A7J3LZJ0"/>
<evidence type="ECO:0000313" key="2">
    <source>
        <dbReference type="EMBL" id="HGT82137.1"/>
    </source>
</evidence>
<protein>
    <submittedName>
        <fullName evidence="2">Amidase</fullName>
    </submittedName>
</protein>
<gene>
    <name evidence="2" type="ORF">ENT52_00145</name>
</gene>
<comment type="caution">
    <text evidence="2">The sequence shown here is derived from an EMBL/GenBank/DDBJ whole genome shotgun (WGS) entry which is preliminary data.</text>
</comment>
<dbReference type="PANTHER" id="PTHR11895">
    <property type="entry name" value="TRANSAMIDASE"/>
    <property type="match status" value="1"/>
</dbReference>